<keyword evidence="1" id="KW-1133">Transmembrane helix</keyword>
<feature type="transmembrane region" description="Helical" evidence="1">
    <location>
        <begin position="21"/>
        <end position="41"/>
    </location>
</feature>
<feature type="transmembrane region" description="Helical" evidence="1">
    <location>
        <begin position="123"/>
        <end position="144"/>
    </location>
</feature>
<evidence type="ECO:0000313" key="2">
    <source>
        <dbReference type="EMBL" id="HJE97108.1"/>
    </source>
</evidence>
<feature type="transmembrane region" description="Helical" evidence="1">
    <location>
        <begin position="190"/>
        <end position="207"/>
    </location>
</feature>
<name>A0A921F9W0_9LACO</name>
<evidence type="ECO:0000313" key="3">
    <source>
        <dbReference type="Proteomes" id="UP000707535"/>
    </source>
</evidence>
<sequence>MSSVYNFWKETKYQRDIISTWLFFLAFTVYLVGHFVSGTMLANDLPDLFSYRVTQLSGAIVFVKIFVFDMAFDKNKIKTQAIVVLLGILLWDICQRAANYNFFYYYLLAVGAKNIDGRKILKWFLVLIGMLTIIVFVMAKLQIIPGLAFGRANSPVIRYALGMIYPSDLAARVFYLLLTYVAYRRFKLNIPEYIGAIACTVFVYEVTDTRLDAALMILLLLSVLFYKYIVKILLFLKPIGISLLGMLGVFGSILASYFYHEDNLVLNLVDKVLSGRLKFGHEAFSKYNVTFLGQEIHQIGNGGIHKSFENYFYIDSSFLRTLMMNGLLCFTLLMILLIYLVSRFMDQRMYSLVLFVLFVILSSIIDQHLTEISFNCLFLLTIANVDFFKDKDAFEY</sequence>
<dbReference type="AlphaFoldDB" id="A0A921F9W0"/>
<dbReference type="Proteomes" id="UP000707535">
    <property type="component" value="Unassembled WGS sequence"/>
</dbReference>
<accession>A0A921F9W0</accession>
<proteinExistence type="predicted"/>
<protein>
    <submittedName>
        <fullName evidence="2">Beta-carotene 15,15'-monooxygenase</fullName>
    </submittedName>
</protein>
<reference evidence="2" key="1">
    <citation type="journal article" date="2021" name="PeerJ">
        <title>Extensive microbial diversity within the chicken gut microbiome revealed by metagenomics and culture.</title>
        <authorList>
            <person name="Gilroy R."/>
            <person name="Ravi A."/>
            <person name="Getino M."/>
            <person name="Pursley I."/>
            <person name="Horton D.L."/>
            <person name="Alikhan N.F."/>
            <person name="Baker D."/>
            <person name="Gharbi K."/>
            <person name="Hall N."/>
            <person name="Watson M."/>
            <person name="Adriaenssens E.M."/>
            <person name="Foster-Nyarko E."/>
            <person name="Jarju S."/>
            <person name="Secka A."/>
            <person name="Antonio M."/>
            <person name="Oren A."/>
            <person name="Chaudhuri R.R."/>
            <person name="La Ragione R."/>
            <person name="Hildebrand F."/>
            <person name="Pallen M.J."/>
        </authorList>
    </citation>
    <scope>NUCLEOTIDE SEQUENCE</scope>
    <source>
        <strain evidence="2">CHK174-6876</strain>
    </source>
</reference>
<feature type="transmembrane region" description="Helical" evidence="1">
    <location>
        <begin position="322"/>
        <end position="342"/>
    </location>
</feature>
<feature type="transmembrane region" description="Helical" evidence="1">
    <location>
        <begin position="241"/>
        <end position="259"/>
    </location>
</feature>
<evidence type="ECO:0000256" key="1">
    <source>
        <dbReference type="SAM" id="Phobius"/>
    </source>
</evidence>
<keyword evidence="1" id="KW-0472">Membrane</keyword>
<reference evidence="2" key="2">
    <citation type="submission" date="2021-09" db="EMBL/GenBank/DDBJ databases">
        <authorList>
            <person name="Gilroy R."/>
        </authorList>
    </citation>
    <scope>NUCLEOTIDE SEQUENCE</scope>
    <source>
        <strain evidence="2">CHK174-6876</strain>
    </source>
</reference>
<feature type="transmembrane region" description="Helical" evidence="1">
    <location>
        <begin position="213"/>
        <end position="229"/>
    </location>
</feature>
<comment type="caution">
    <text evidence="2">The sequence shown here is derived from an EMBL/GenBank/DDBJ whole genome shotgun (WGS) entry which is preliminary data.</text>
</comment>
<dbReference type="EMBL" id="DYXG01000057">
    <property type="protein sequence ID" value="HJE97108.1"/>
    <property type="molecule type" value="Genomic_DNA"/>
</dbReference>
<feature type="non-terminal residue" evidence="2">
    <location>
        <position position="396"/>
    </location>
</feature>
<keyword evidence="1" id="KW-0812">Transmembrane</keyword>
<feature type="transmembrane region" description="Helical" evidence="1">
    <location>
        <begin position="53"/>
        <end position="72"/>
    </location>
</feature>
<feature type="transmembrane region" description="Helical" evidence="1">
    <location>
        <begin position="349"/>
        <end position="366"/>
    </location>
</feature>
<feature type="transmembrane region" description="Helical" evidence="1">
    <location>
        <begin position="156"/>
        <end position="178"/>
    </location>
</feature>
<gene>
    <name evidence="2" type="ORF">K8V00_05760</name>
</gene>
<organism evidence="2 3">
    <name type="scientific">Ligilactobacillus acidipiscis</name>
    <dbReference type="NCBI Taxonomy" id="89059"/>
    <lineage>
        <taxon>Bacteria</taxon>
        <taxon>Bacillati</taxon>
        <taxon>Bacillota</taxon>
        <taxon>Bacilli</taxon>
        <taxon>Lactobacillales</taxon>
        <taxon>Lactobacillaceae</taxon>
        <taxon>Ligilactobacillus</taxon>
    </lineage>
</organism>